<name>A0A7W6CAU8_9SPHN</name>
<evidence type="ECO:0000256" key="2">
    <source>
        <dbReference type="SAM" id="SignalP"/>
    </source>
</evidence>
<protein>
    <recommendedName>
        <fullName evidence="3">Outer membrane protein beta-barrel domain-containing protein</fullName>
    </recommendedName>
</protein>
<dbReference type="RefSeq" id="WP_183621634.1">
    <property type="nucleotide sequence ID" value="NZ_JACIDX010000001.1"/>
</dbReference>
<feature type="chain" id="PRO_5030567667" description="Outer membrane protein beta-barrel domain-containing protein" evidence="2">
    <location>
        <begin position="21"/>
        <end position="157"/>
    </location>
</feature>
<dbReference type="Pfam" id="PF13505">
    <property type="entry name" value="OMP_b-brl"/>
    <property type="match status" value="1"/>
</dbReference>
<feature type="domain" description="Outer membrane protein beta-barrel" evidence="3">
    <location>
        <begin position="6"/>
        <end position="157"/>
    </location>
</feature>
<feature type="signal peptide" evidence="2">
    <location>
        <begin position="1"/>
        <end position="20"/>
    </location>
</feature>
<dbReference type="AlphaFoldDB" id="A0A7W6CAU8"/>
<dbReference type="SUPFAM" id="SSF56925">
    <property type="entry name" value="OMPA-like"/>
    <property type="match status" value="1"/>
</dbReference>
<organism evidence="4 5">
    <name type="scientific">Novosphingobium sediminicola</name>
    <dbReference type="NCBI Taxonomy" id="563162"/>
    <lineage>
        <taxon>Bacteria</taxon>
        <taxon>Pseudomonadati</taxon>
        <taxon>Pseudomonadota</taxon>
        <taxon>Alphaproteobacteria</taxon>
        <taxon>Sphingomonadales</taxon>
        <taxon>Sphingomonadaceae</taxon>
        <taxon>Novosphingobium</taxon>
    </lineage>
</organism>
<evidence type="ECO:0000313" key="5">
    <source>
        <dbReference type="Proteomes" id="UP000548867"/>
    </source>
</evidence>
<sequence>MRLVLFSLAASLAVAAPAMAQGETNGMGARFDVHTGAAWNDGRSIQGTVGATLGYDIATGGNTFVGLEESVDKVLTSQDKARFSTTARLGVKATPNDKVYGLAGYTYGTGPNGAHIGAGVEHSLGQQYFTKVEYRHTFNEDNARDSNAALVGVGMRF</sequence>
<gene>
    <name evidence="4" type="ORF">GGR38_000088</name>
</gene>
<dbReference type="InterPro" id="IPR011250">
    <property type="entry name" value="OMP/PagP_B-barrel"/>
</dbReference>
<accession>A0A7W6CAU8</accession>
<evidence type="ECO:0000259" key="3">
    <source>
        <dbReference type="Pfam" id="PF13505"/>
    </source>
</evidence>
<keyword evidence="1 2" id="KW-0732">Signal</keyword>
<reference evidence="4 5" key="1">
    <citation type="submission" date="2020-08" db="EMBL/GenBank/DDBJ databases">
        <title>Genomic Encyclopedia of Type Strains, Phase IV (KMG-IV): sequencing the most valuable type-strain genomes for metagenomic binning, comparative biology and taxonomic classification.</title>
        <authorList>
            <person name="Goeker M."/>
        </authorList>
    </citation>
    <scope>NUCLEOTIDE SEQUENCE [LARGE SCALE GENOMIC DNA]</scope>
    <source>
        <strain evidence="4 5">DSM 27057</strain>
    </source>
</reference>
<keyword evidence="5" id="KW-1185">Reference proteome</keyword>
<proteinExistence type="predicted"/>
<evidence type="ECO:0000313" key="4">
    <source>
        <dbReference type="EMBL" id="MBB3953176.1"/>
    </source>
</evidence>
<dbReference type="EMBL" id="JACIDX010000001">
    <property type="protein sequence ID" value="MBB3953176.1"/>
    <property type="molecule type" value="Genomic_DNA"/>
</dbReference>
<evidence type="ECO:0000256" key="1">
    <source>
        <dbReference type="ARBA" id="ARBA00022729"/>
    </source>
</evidence>
<comment type="caution">
    <text evidence="4">The sequence shown here is derived from an EMBL/GenBank/DDBJ whole genome shotgun (WGS) entry which is preliminary data.</text>
</comment>
<dbReference type="Proteomes" id="UP000548867">
    <property type="component" value="Unassembled WGS sequence"/>
</dbReference>
<dbReference type="InterPro" id="IPR027385">
    <property type="entry name" value="Beta-barrel_OMP"/>
</dbReference>